<evidence type="ECO:0000313" key="4">
    <source>
        <dbReference type="EMBL" id="NGN40690.1"/>
    </source>
</evidence>
<dbReference type="SUPFAM" id="SSF55729">
    <property type="entry name" value="Acyl-CoA N-acyltransferases (Nat)"/>
    <property type="match status" value="1"/>
</dbReference>
<evidence type="ECO:0000259" key="3">
    <source>
        <dbReference type="PROSITE" id="PS51186"/>
    </source>
</evidence>
<dbReference type="PROSITE" id="PS51186">
    <property type="entry name" value="GNAT"/>
    <property type="match status" value="1"/>
</dbReference>
<organism evidence="4 5">
    <name type="scientific">Mesorhizobium zhangyense</name>
    <dbReference type="NCBI Taxonomy" id="1776730"/>
    <lineage>
        <taxon>Bacteria</taxon>
        <taxon>Pseudomonadati</taxon>
        <taxon>Pseudomonadota</taxon>
        <taxon>Alphaproteobacteria</taxon>
        <taxon>Hyphomicrobiales</taxon>
        <taxon>Phyllobacteriaceae</taxon>
        <taxon>Mesorhizobium</taxon>
    </lineage>
</organism>
<evidence type="ECO:0000256" key="1">
    <source>
        <dbReference type="ARBA" id="ARBA00022679"/>
    </source>
</evidence>
<dbReference type="PANTHER" id="PTHR43877">
    <property type="entry name" value="AMINOALKYLPHOSPHONATE N-ACETYLTRANSFERASE-RELATED-RELATED"/>
    <property type="match status" value="1"/>
</dbReference>
<comment type="caution">
    <text evidence="4">The sequence shown here is derived from an EMBL/GenBank/DDBJ whole genome shotgun (WGS) entry which is preliminary data.</text>
</comment>
<evidence type="ECO:0000313" key="5">
    <source>
        <dbReference type="Proteomes" id="UP000481252"/>
    </source>
</evidence>
<dbReference type="Proteomes" id="UP000481252">
    <property type="component" value="Unassembled WGS sequence"/>
</dbReference>
<name>A0A7C9VAT2_9HYPH</name>
<dbReference type="InterPro" id="IPR016181">
    <property type="entry name" value="Acyl_CoA_acyltransferase"/>
</dbReference>
<keyword evidence="5" id="KW-1185">Reference proteome</keyword>
<dbReference type="AlphaFoldDB" id="A0A7C9VAT2"/>
<gene>
    <name evidence="4" type="ORF">G6N74_06405</name>
</gene>
<feature type="domain" description="N-acetyltransferase" evidence="3">
    <location>
        <begin position="3"/>
        <end position="148"/>
    </location>
</feature>
<sequence>MNADIRPARASDIGALVALENAVFETDRMSRNAFRRMIVSKSASILIAERDGLLAGHCVVLLRAGSNKARLYSLAVAPNSGGGLGRALLEAAENAAAAKRRKAMRLEVREDNLRAIDLYEKNGYRQIGHKPAYYADGADALRYEKPLVRSASDDDQPLPKKAGTG</sequence>
<dbReference type="Gene3D" id="3.40.630.30">
    <property type="match status" value="1"/>
</dbReference>
<dbReference type="InterPro" id="IPR000182">
    <property type="entry name" value="GNAT_dom"/>
</dbReference>
<dbReference type="RefSeq" id="WP_165115472.1">
    <property type="nucleotide sequence ID" value="NZ_JAAKZG010000002.1"/>
</dbReference>
<dbReference type="EMBL" id="JAAKZG010000002">
    <property type="protein sequence ID" value="NGN40690.1"/>
    <property type="molecule type" value="Genomic_DNA"/>
</dbReference>
<keyword evidence="2" id="KW-0012">Acyltransferase</keyword>
<accession>A0A7C9VAT2</accession>
<dbReference type="Pfam" id="PF13673">
    <property type="entry name" value="Acetyltransf_10"/>
    <property type="match status" value="1"/>
</dbReference>
<dbReference type="GO" id="GO:0016747">
    <property type="term" value="F:acyltransferase activity, transferring groups other than amino-acyl groups"/>
    <property type="evidence" value="ECO:0007669"/>
    <property type="project" value="InterPro"/>
</dbReference>
<dbReference type="PANTHER" id="PTHR43877:SF2">
    <property type="entry name" value="AMINOALKYLPHOSPHONATE N-ACETYLTRANSFERASE-RELATED"/>
    <property type="match status" value="1"/>
</dbReference>
<dbReference type="InterPro" id="IPR050832">
    <property type="entry name" value="Bact_Acetyltransf"/>
</dbReference>
<reference evidence="4 5" key="1">
    <citation type="submission" date="2020-02" db="EMBL/GenBank/DDBJ databases">
        <title>Genome sequence of the type strain CGMCC 1.15528 of Mesorhizobium zhangyense.</title>
        <authorList>
            <person name="Gao J."/>
            <person name="Sun J."/>
        </authorList>
    </citation>
    <scope>NUCLEOTIDE SEQUENCE [LARGE SCALE GENOMIC DNA]</scope>
    <source>
        <strain evidence="4 5">CGMCC 1.15528</strain>
    </source>
</reference>
<evidence type="ECO:0000256" key="2">
    <source>
        <dbReference type="ARBA" id="ARBA00023315"/>
    </source>
</evidence>
<keyword evidence="1 4" id="KW-0808">Transferase</keyword>
<proteinExistence type="predicted"/>
<protein>
    <submittedName>
        <fullName evidence="4">GNAT family N-acetyltransferase</fullName>
    </submittedName>
</protein>